<evidence type="ECO:0000313" key="7">
    <source>
        <dbReference type="Proteomes" id="UP000274762"/>
    </source>
</evidence>
<dbReference type="Pfam" id="PF12833">
    <property type="entry name" value="HTH_18"/>
    <property type="match status" value="1"/>
</dbReference>
<dbReference type="RefSeq" id="WP_062794695.1">
    <property type="nucleotide sequence ID" value="NZ_CBCRXS010000001.1"/>
</dbReference>
<dbReference type="OrthoDB" id="4350011at2"/>
<keyword evidence="1" id="KW-0805">Transcription regulation</keyword>
<dbReference type="PANTHER" id="PTHR43130">
    <property type="entry name" value="ARAC-FAMILY TRANSCRIPTIONAL REGULATOR"/>
    <property type="match status" value="1"/>
</dbReference>
<dbReference type="Proteomes" id="UP000274762">
    <property type="component" value="Unassembled WGS sequence"/>
</dbReference>
<evidence type="ECO:0000313" key="6">
    <source>
        <dbReference type="EMBL" id="RKR97772.1"/>
    </source>
</evidence>
<feature type="compositionally biased region" description="Polar residues" evidence="4">
    <location>
        <begin position="309"/>
        <end position="322"/>
    </location>
</feature>
<dbReference type="InterPro" id="IPR029062">
    <property type="entry name" value="Class_I_gatase-like"/>
</dbReference>
<gene>
    <name evidence="6" type="ORF">DFJ75_4663</name>
</gene>
<evidence type="ECO:0000256" key="2">
    <source>
        <dbReference type="ARBA" id="ARBA00023125"/>
    </source>
</evidence>
<dbReference type="GO" id="GO:0003700">
    <property type="term" value="F:DNA-binding transcription factor activity"/>
    <property type="evidence" value="ECO:0007669"/>
    <property type="project" value="InterPro"/>
</dbReference>
<comment type="caution">
    <text evidence="6">The sequence shown here is derived from an EMBL/GenBank/DDBJ whole genome shotgun (WGS) entry which is preliminary data.</text>
</comment>
<reference evidence="6 7" key="1">
    <citation type="submission" date="2018-10" db="EMBL/GenBank/DDBJ databases">
        <title>Sequencing the genomes of 1000 actinobacteria strains.</title>
        <authorList>
            <person name="Klenk H.-P."/>
        </authorList>
    </citation>
    <scope>NUCLEOTIDE SEQUENCE [LARGE SCALE GENOMIC DNA]</scope>
    <source>
        <strain evidence="6 7">DSM 44343</strain>
    </source>
</reference>
<dbReference type="PROSITE" id="PS01124">
    <property type="entry name" value="HTH_ARAC_FAMILY_2"/>
    <property type="match status" value="1"/>
</dbReference>
<evidence type="ECO:0000259" key="5">
    <source>
        <dbReference type="PROSITE" id="PS01124"/>
    </source>
</evidence>
<dbReference type="SUPFAM" id="SSF52317">
    <property type="entry name" value="Class I glutamine amidotransferase-like"/>
    <property type="match status" value="1"/>
</dbReference>
<dbReference type="InterPro" id="IPR052158">
    <property type="entry name" value="INH-QAR"/>
</dbReference>
<feature type="domain" description="HTH araC/xylS-type" evidence="5">
    <location>
        <begin position="213"/>
        <end position="311"/>
    </location>
</feature>
<name>A0A495KC14_WILMA</name>
<dbReference type="AlphaFoldDB" id="A0A495KC14"/>
<proteinExistence type="predicted"/>
<evidence type="ECO:0000256" key="1">
    <source>
        <dbReference type="ARBA" id="ARBA00023015"/>
    </source>
</evidence>
<dbReference type="InterPro" id="IPR018062">
    <property type="entry name" value="HTH_AraC-typ_CS"/>
</dbReference>
<feature type="region of interest" description="Disordered" evidence="4">
    <location>
        <begin position="309"/>
        <end position="338"/>
    </location>
</feature>
<dbReference type="Pfam" id="PF01965">
    <property type="entry name" value="DJ-1_PfpI"/>
    <property type="match status" value="1"/>
</dbReference>
<dbReference type="InterPro" id="IPR009057">
    <property type="entry name" value="Homeodomain-like_sf"/>
</dbReference>
<dbReference type="InterPro" id="IPR018060">
    <property type="entry name" value="HTH_AraC"/>
</dbReference>
<dbReference type="Gene3D" id="3.40.50.880">
    <property type="match status" value="1"/>
</dbReference>
<dbReference type="Gene3D" id="1.10.10.60">
    <property type="entry name" value="Homeodomain-like"/>
    <property type="match status" value="1"/>
</dbReference>
<dbReference type="PANTHER" id="PTHR43130:SF3">
    <property type="entry name" value="HTH-TYPE TRANSCRIPTIONAL REGULATOR RV1931C"/>
    <property type="match status" value="1"/>
</dbReference>
<dbReference type="CDD" id="cd03137">
    <property type="entry name" value="GATase1_AraC_1"/>
    <property type="match status" value="1"/>
</dbReference>
<dbReference type="GO" id="GO:0043565">
    <property type="term" value="F:sequence-specific DNA binding"/>
    <property type="evidence" value="ECO:0007669"/>
    <property type="project" value="InterPro"/>
</dbReference>
<evidence type="ECO:0000256" key="4">
    <source>
        <dbReference type="SAM" id="MobiDB-lite"/>
    </source>
</evidence>
<accession>A0A495KC14</accession>
<organism evidence="6 7">
    <name type="scientific">Williamsia marianensis</name>
    <dbReference type="NCBI Taxonomy" id="85044"/>
    <lineage>
        <taxon>Bacteria</taxon>
        <taxon>Bacillati</taxon>
        <taxon>Actinomycetota</taxon>
        <taxon>Actinomycetes</taxon>
        <taxon>Mycobacteriales</taxon>
        <taxon>Nocardiaceae</taxon>
        <taxon>Williamsia</taxon>
    </lineage>
</organism>
<protein>
    <submittedName>
        <fullName evidence="6">AraC family transcriptional regulator with amidase-like domain</fullName>
    </submittedName>
</protein>
<evidence type="ECO:0000256" key="3">
    <source>
        <dbReference type="ARBA" id="ARBA00023163"/>
    </source>
</evidence>
<sequence length="338" mass="36616">MRIGIYAFDGITSFHLATPQMVFGEVARLGIDAAWETFLWSDSPGSIRTLEGYTVDSVGGPELADGAGIIVVPSWPVDAPAIGDSLRQSLIRAHDAGAIIVGLCLGAFAVADTGILHGRSAVTHWEAMPQLSLRHPDIVLDDSVLYVDHGDVLTSAGTAAAIDACLHLIRNHIGAAVAARVARSLVVAPHREGGQAQYIDRPEALPRINGAIAEVQHWALEHLDEPLGVDRLATHARMSRRSFIRKFTQETGSSPARWVLRQRIGAARALLESTDWGMDQIADACGFGSTVTFRQNFVAILATSPTSYRRQFTTQSTSTGDRVQNRRRDSREPVSARR</sequence>
<dbReference type="SUPFAM" id="SSF46689">
    <property type="entry name" value="Homeodomain-like"/>
    <property type="match status" value="2"/>
</dbReference>
<feature type="compositionally biased region" description="Basic and acidic residues" evidence="4">
    <location>
        <begin position="323"/>
        <end position="338"/>
    </location>
</feature>
<keyword evidence="2" id="KW-0238">DNA-binding</keyword>
<dbReference type="PROSITE" id="PS00041">
    <property type="entry name" value="HTH_ARAC_FAMILY_1"/>
    <property type="match status" value="1"/>
</dbReference>
<dbReference type="EMBL" id="RBKV01000001">
    <property type="protein sequence ID" value="RKR97772.1"/>
    <property type="molecule type" value="Genomic_DNA"/>
</dbReference>
<keyword evidence="3" id="KW-0804">Transcription</keyword>
<dbReference type="SMART" id="SM00342">
    <property type="entry name" value="HTH_ARAC"/>
    <property type="match status" value="1"/>
</dbReference>
<dbReference type="InterPro" id="IPR002818">
    <property type="entry name" value="DJ-1/PfpI"/>
</dbReference>